<evidence type="ECO:0000313" key="2">
    <source>
        <dbReference type="Proteomes" id="UP000678393"/>
    </source>
</evidence>
<comment type="caution">
    <text evidence="1">The sequence shown here is derived from an EMBL/GenBank/DDBJ whole genome shotgun (WGS) entry which is preliminary data.</text>
</comment>
<evidence type="ECO:0000313" key="1">
    <source>
        <dbReference type="EMBL" id="CAG5119607.1"/>
    </source>
</evidence>
<feature type="non-terminal residue" evidence="1">
    <location>
        <position position="1"/>
    </location>
</feature>
<dbReference type="EMBL" id="CAJHNH020000743">
    <property type="protein sequence ID" value="CAG5119607.1"/>
    <property type="molecule type" value="Genomic_DNA"/>
</dbReference>
<organism evidence="1 2">
    <name type="scientific">Candidula unifasciata</name>
    <dbReference type="NCBI Taxonomy" id="100452"/>
    <lineage>
        <taxon>Eukaryota</taxon>
        <taxon>Metazoa</taxon>
        <taxon>Spiralia</taxon>
        <taxon>Lophotrochozoa</taxon>
        <taxon>Mollusca</taxon>
        <taxon>Gastropoda</taxon>
        <taxon>Heterobranchia</taxon>
        <taxon>Euthyneura</taxon>
        <taxon>Panpulmonata</taxon>
        <taxon>Eupulmonata</taxon>
        <taxon>Stylommatophora</taxon>
        <taxon>Helicina</taxon>
        <taxon>Helicoidea</taxon>
        <taxon>Geomitridae</taxon>
        <taxon>Candidula</taxon>
    </lineage>
</organism>
<dbReference type="Proteomes" id="UP000678393">
    <property type="component" value="Unassembled WGS sequence"/>
</dbReference>
<keyword evidence="2" id="KW-1185">Reference proteome</keyword>
<gene>
    <name evidence="1" type="ORF">CUNI_LOCUS5165</name>
</gene>
<name>A0A8S3YQT3_9EUPU</name>
<sequence>MEFFFDMAGPSHFSDNNSCDVTFDAEDSLTDAEAGAGVGQDFSNFLSKENLTEADQMQILCCEVLCRITAYDPRQLDATRNQVLIRAEMDMDLVVSRLLKLISSECYHPGSSVCVHL</sequence>
<proteinExistence type="predicted"/>
<reference evidence="1" key="1">
    <citation type="submission" date="2021-04" db="EMBL/GenBank/DDBJ databases">
        <authorList>
            <consortium name="Molecular Ecology Group"/>
        </authorList>
    </citation>
    <scope>NUCLEOTIDE SEQUENCE</scope>
</reference>
<protein>
    <submittedName>
        <fullName evidence="1">Uncharacterized protein</fullName>
    </submittedName>
</protein>
<dbReference type="AlphaFoldDB" id="A0A8S3YQT3"/>
<accession>A0A8S3YQT3</accession>